<dbReference type="EMBL" id="UINC01004080">
    <property type="protein sequence ID" value="SVA11625.1"/>
    <property type="molecule type" value="Genomic_DNA"/>
</dbReference>
<name>A0A381T623_9ZZZZ</name>
<dbReference type="Pfam" id="PF05721">
    <property type="entry name" value="PhyH"/>
    <property type="match status" value="1"/>
</dbReference>
<dbReference type="PANTHER" id="PTHR20883">
    <property type="entry name" value="PHYTANOYL-COA DIOXYGENASE DOMAIN CONTAINING 1"/>
    <property type="match status" value="1"/>
</dbReference>
<proteinExistence type="predicted"/>
<accession>A0A381T623</accession>
<sequence length="292" mass="31971">MAKDEATVSERVATQAAVSIGPGEVSDELRPRIDELGLWDAVEHFREHGYAIIREASPPALMDELREAIHTLSKKPEDDGRGGMESAVLLLGRHPAVDRVATLPKIMAFAEFSVGKAMRGGRFVGSIKRDGGDGLALHADQNWIPTPFPEHNLLATFCFACEGMTEAGGSTCVVPGSHRLRRTPTAEEVDGAQSVPIETEKGDVAVWDGAIWHGSYPRKIPGTRTVLHATYQRLYTQPIDDFTYLLKDEAYMATAPEGMRQLLGADLFFHTATPEHDVDMEKFQYAVAASKL</sequence>
<dbReference type="GO" id="GO:0046872">
    <property type="term" value="F:metal ion binding"/>
    <property type="evidence" value="ECO:0007669"/>
    <property type="project" value="UniProtKB-ARBA"/>
</dbReference>
<dbReference type="PANTHER" id="PTHR20883:SF48">
    <property type="entry name" value="ECTOINE DIOXYGENASE"/>
    <property type="match status" value="1"/>
</dbReference>
<evidence type="ECO:0008006" key="2">
    <source>
        <dbReference type="Google" id="ProtNLM"/>
    </source>
</evidence>
<protein>
    <recommendedName>
        <fullName evidence="2">Phytanoyl-CoA dioxygenase family protein</fullName>
    </recommendedName>
</protein>
<organism evidence="1">
    <name type="scientific">marine metagenome</name>
    <dbReference type="NCBI Taxonomy" id="408172"/>
    <lineage>
        <taxon>unclassified sequences</taxon>
        <taxon>metagenomes</taxon>
        <taxon>ecological metagenomes</taxon>
    </lineage>
</organism>
<dbReference type="SUPFAM" id="SSF51197">
    <property type="entry name" value="Clavaminate synthase-like"/>
    <property type="match status" value="1"/>
</dbReference>
<evidence type="ECO:0000313" key="1">
    <source>
        <dbReference type="EMBL" id="SVA11625.1"/>
    </source>
</evidence>
<dbReference type="Gene3D" id="2.60.120.620">
    <property type="entry name" value="q2cbj1_9rhob like domain"/>
    <property type="match status" value="1"/>
</dbReference>
<dbReference type="GO" id="GO:0016491">
    <property type="term" value="F:oxidoreductase activity"/>
    <property type="evidence" value="ECO:0007669"/>
    <property type="project" value="UniProtKB-ARBA"/>
</dbReference>
<dbReference type="AlphaFoldDB" id="A0A381T623"/>
<dbReference type="InterPro" id="IPR008775">
    <property type="entry name" value="Phytyl_CoA_dOase-like"/>
</dbReference>
<gene>
    <name evidence="1" type="ORF">METZ01_LOCUS64479</name>
</gene>
<reference evidence="1" key="1">
    <citation type="submission" date="2018-05" db="EMBL/GenBank/DDBJ databases">
        <authorList>
            <person name="Lanie J.A."/>
            <person name="Ng W.-L."/>
            <person name="Kazmierczak K.M."/>
            <person name="Andrzejewski T.M."/>
            <person name="Davidsen T.M."/>
            <person name="Wayne K.J."/>
            <person name="Tettelin H."/>
            <person name="Glass J.I."/>
            <person name="Rusch D."/>
            <person name="Podicherti R."/>
            <person name="Tsui H.-C.T."/>
            <person name="Winkler M.E."/>
        </authorList>
    </citation>
    <scope>NUCLEOTIDE SEQUENCE</scope>
</reference>